<dbReference type="NCBIfam" id="TIGR00735">
    <property type="entry name" value="hisF"/>
    <property type="match status" value="1"/>
</dbReference>
<comment type="function">
    <text evidence="9 11">IGPS catalyzes the conversion of PRFAR and glutamine to IGP, AICAR and glutamate. The HisF subunit catalyzes the cyclization activity that produces IGP and AICAR from PRFAR using the ammonia provided by the HisH subunit.</text>
</comment>
<dbReference type="InterPro" id="IPR004651">
    <property type="entry name" value="HisF"/>
</dbReference>
<evidence type="ECO:0000256" key="4">
    <source>
        <dbReference type="ARBA" id="ARBA00011152"/>
    </source>
</evidence>
<dbReference type="InterPro" id="IPR013785">
    <property type="entry name" value="Aldolase_TIM"/>
</dbReference>
<evidence type="ECO:0000256" key="7">
    <source>
        <dbReference type="ARBA" id="ARBA00023102"/>
    </source>
</evidence>
<comment type="similarity">
    <text evidence="3 11 12">Belongs to the HisA/HisF family.</text>
</comment>
<accession>A0A413RBY0</accession>
<evidence type="ECO:0000256" key="11">
    <source>
        <dbReference type="HAMAP-Rule" id="MF_01013"/>
    </source>
</evidence>
<dbReference type="GO" id="GO:0005737">
    <property type="term" value="C:cytoplasm"/>
    <property type="evidence" value="ECO:0007669"/>
    <property type="project" value="UniProtKB-SubCell"/>
</dbReference>
<dbReference type="PANTHER" id="PTHR21235:SF2">
    <property type="entry name" value="IMIDAZOLE GLYCEROL PHOSPHATE SYNTHASE HISHF"/>
    <property type="match status" value="1"/>
</dbReference>
<evidence type="ECO:0000256" key="2">
    <source>
        <dbReference type="ARBA" id="ARBA00005091"/>
    </source>
</evidence>
<evidence type="ECO:0000256" key="8">
    <source>
        <dbReference type="ARBA" id="ARBA00023239"/>
    </source>
</evidence>
<evidence type="ECO:0000256" key="3">
    <source>
        <dbReference type="ARBA" id="ARBA00009667"/>
    </source>
</evidence>
<dbReference type="SUPFAM" id="SSF51366">
    <property type="entry name" value="Ribulose-phoshate binding barrel"/>
    <property type="match status" value="1"/>
</dbReference>
<feature type="active site" evidence="11">
    <location>
        <position position="130"/>
    </location>
</feature>
<evidence type="ECO:0000313" key="14">
    <source>
        <dbReference type="Proteomes" id="UP000284779"/>
    </source>
</evidence>
<evidence type="ECO:0000256" key="5">
    <source>
        <dbReference type="ARBA" id="ARBA00022490"/>
    </source>
</evidence>
<comment type="subcellular location">
    <subcellularLocation>
        <location evidence="1 11">Cytoplasm</location>
    </subcellularLocation>
</comment>
<keyword evidence="7 11" id="KW-0368">Histidine biosynthesis</keyword>
<dbReference type="Proteomes" id="UP000284779">
    <property type="component" value="Unassembled WGS sequence"/>
</dbReference>
<dbReference type="EC" id="4.3.2.10" evidence="11"/>
<sequence>MHTKRIIPCLDVNNNRVVKGTNFVNLKDAGDPVEVAKAYNKAGADELVFLDITASSDHRHTVTDLVRRVAEQVFIPFTVGGGIRTVDDFKELLREGADKISINSSAIMNPNLISEAADKFGSQCVVVAIDAKRREDGSGWNIYKNGGRVDMGIDAVEWAMKVDKLGAGEILLTSMDCDGVKQGYDIELTKIIAENVSVPVIASGGAGAMEHFYDALTEGKADAALAASLFHYKELEINDLKHYLDGKGVPVRL</sequence>
<dbReference type="InterPro" id="IPR011060">
    <property type="entry name" value="RibuloseP-bd_barrel"/>
</dbReference>
<dbReference type="AlphaFoldDB" id="A0A413RBY0"/>
<protein>
    <recommendedName>
        <fullName evidence="11">Imidazole glycerol phosphate synthase subunit HisF</fullName>
        <ecNumber evidence="11">4.3.2.10</ecNumber>
    </recommendedName>
    <alternativeName>
        <fullName evidence="11">IGP synthase cyclase subunit</fullName>
    </alternativeName>
    <alternativeName>
        <fullName evidence="11">IGP synthase subunit HisF</fullName>
    </alternativeName>
    <alternativeName>
        <fullName evidence="11">ImGP synthase subunit HisF</fullName>
        <shortName evidence="11">IGPS subunit HisF</shortName>
    </alternativeName>
</protein>
<evidence type="ECO:0000256" key="10">
    <source>
        <dbReference type="ARBA" id="ARBA00047838"/>
    </source>
</evidence>
<dbReference type="UniPathway" id="UPA00031">
    <property type="reaction ID" value="UER00010"/>
</dbReference>
<dbReference type="EMBL" id="QSFD01000002">
    <property type="protein sequence ID" value="RHA20127.1"/>
    <property type="molecule type" value="Genomic_DNA"/>
</dbReference>
<dbReference type="InterPro" id="IPR050064">
    <property type="entry name" value="IGPS_HisA/HisF"/>
</dbReference>
<comment type="pathway">
    <text evidence="2 11">Amino-acid biosynthesis; L-histidine biosynthesis; L-histidine from 5-phospho-alpha-D-ribose 1-diphosphate: step 5/9.</text>
</comment>
<gene>
    <name evidence="11" type="primary">hisF</name>
    <name evidence="13" type="ORF">DW944_03040</name>
</gene>
<comment type="subunit">
    <text evidence="4 11">Heterodimer of HisH and HisF.</text>
</comment>
<proteinExistence type="inferred from homology"/>
<feature type="active site" evidence="11">
    <location>
        <position position="11"/>
    </location>
</feature>
<dbReference type="RefSeq" id="WP_117969655.1">
    <property type="nucleotide sequence ID" value="NZ_CAUBDO010000035.1"/>
</dbReference>
<dbReference type="PANTHER" id="PTHR21235">
    <property type="entry name" value="IMIDAZOLE GLYCEROL PHOSPHATE SYNTHASE SUBUNIT HISF/H IGP SYNTHASE SUBUNIT HISF/H"/>
    <property type="match status" value="1"/>
</dbReference>
<dbReference type="HAMAP" id="MF_01013">
    <property type="entry name" value="HisF"/>
    <property type="match status" value="1"/>
</dbReference>
<evidence type="ECO:0000256" key="9">
    <source>
        <dbReference type="ARBA" id="ARBA00025475"/>
    </source>
</evidence>
<reference evidence="13 14" key="1">
    <citation type="submission" date="2018-08" db="EMBL/GenBank/DDBJ databases">
        <title>A genome reference for cultivated species of the human gut microbiota.</title>
        <authorList>
            <person name="Zou Y."/>
            <person name="Xue W."/>
            <person name="Luo G."/>
        </authorList>
    </citation>
    <scope>NUCLEOTIDE SEQUENCE [LARGE SCALE GENOMIC DNA]</scope>
    <source>
        <strain evidence="13 14">AM44-11BH</strain>
    </source>
</reference>
<evidence type="ECO:0000256" key="1">
    <source>
        <dbReference type="ARBA" id="ARBA00004496"/>
    </source>
</evidence>
<evidence type="ECO:0000256" key="12">
    <source>
        <dbReference type="RuleBase" id="RU003657"/>
    </source>
</evidence>
<dbReference type="FunFam" id="3.20.20.70:FF:000006">
    <property type="entry name" value="Imidazole glycerol phosphate synthase subunit HisF"/>
    <property type="match status" value="1"/>
</dbReference>
<keyword evidence="5 11" id="KW-0963">Cytoplasm</keyword>
<comment type="caution">
    <text evidence="13">The sequence shown here is derived from an EMBL/GenBank/DDBJ whole genome shotgun (WGS) entry which is preliminary data.</text>
</comment>
<dbReference type="CDD" id="cd04731">
    <property type="entry name" value="HisF"/>
    <property type="match status" value="1"/>
</dbReference>
<keyword evidence="14" id="KW-1185">Reference proteome</keyword>
<dbReference type="Gene3D" id="3.20.20.70">
    <property type="entry name" value="Aldolase class I"/>
    <property type="match status" value="1"/>
</dbReference>
<dbReference type="InterPro" id="IPR006062">
    <property type="entry name" value="His_biosynth"/>
</dbReference>
<comment type="catalytic activity">
    <reaction evidence="10 11">
        <text>5-[(5-phospho-1-deoxy-D-ribulos-1-ylimino)methylamino]-1-(5-phospho-beta-D-ribosyl)imidazole-4-carboxamide + L-glutamine = D-erythro-1-(imidazol-4-yl)glycerol 3-phosphate + 5-amino-1-(5-phospho-beta-D-ribosyl)imidazole-4-carboxamide + L-glutamate + H(+)</text>
        <dbReference type="Rhea" id="RHEA:24793"/>
        <dbReference type="ChEBI" id="CHEBI:15378"/>
        <dbReference type="ChEBI" id="CHEBI:29985"/>
        <dbReference type="ChEBI" id="CHEBI:58278"/>
        <dbReference type="ChEBI" id="CHEBI:58359"/>
        <dbReference type="ChEBI" id="CHEBI:58475"/>
        <dbReference type="ChEBI" id="CHEBI:58525"/>
        <dbReference type="EC" id="4.3.2.10"/>
    </reaction>
</comment>
<dbReference type="Pfam" id="PF00977">
    <property type="entry name" value="His_biosynth"/>
    <property type="match status" value="1"/>
</dbReference>
<dbReference type="GO" id="GO:0000107">
    <property type="term" value="F:imidazoleglycerol-phosphate synthase activity"/>
    <property type="evidence" value="ECO:0007669"/>
    <property type="project" value="UniProtKB-UniRule"/>
</dbReference>
<keyword evidence="8 11" id="KW-0456">Lyase</keyword>
<evidence type="ECO:0000313" key="13">
    <source>
        <dbReference type="EMBL" id="RHA20127.1"/>
    </source>
</evidence>
<keyword evidence="6 11" id="KW-0028">Amino-acid biosynthesis</keyword>
<evidence type="ECO:0000256" key="6">
    <source>
        <dbReference type="ARBA" id="ARBA00022605"/>
    </source>
</evidence>
<dbReference type="GO" id="GO:0000105">
    <property type="term" value="P:L-histidine biosynthetic process"/>
    <property type="evidence" value="ECO:0007669"/>
    <property type="project" value="UniProtKB-UniRule"/>
</dbReference>
<dbReference type="GO" id="GO:0016829">
    <property type="term" value="F:lyase activity"/>
    <property type="evidence" value="ECO:0007669"/>
    <property type="project" value="UniProtKB-KW"/>
</dbReference>
<organism evidence="13 14">
    <name type="scientific">Eubacterium ventriosum</name>
    <dbReference type="NCBI Taxonomy" id="39496"/>
    <lineage>
        <taxon>Bacteria</taxon>
        <taxon>Bacillati</taxon>
        <taxon>Bacillota</taxon>
        <taxon>Clostridia</taxon>
        <taxon>Eubacteriales</taxon>
        <taxon>Eubacteriaceae</taxon>
        <taxon>Eubacterium</taxon>
    </lineage>
</organism>
<name>A0A413RBY0_9FIRM</name>